<dbReference type="EMBL" id="LR797145">
    <property type="protein sequence ID" value="CAB4190680.1"/>
    <property type="molecule type" value="Genomic_DNA"/>
</dbReference>
<protein>
    <submittedName>
        <fullName evidence="8">Phage capsid</fullName>
    </submittedName>
</protein>
<accession>A0A6J5SS44</accession>
<dbReference type="EMBL" id="LR796811">
    <property type="protein sequence ID" value="CAB4167833.1"/>
    <property type="molecule type" value="Genomic_DNA"/>
</dbReference>
<evidence type="ECO:0000313" key="5">
    <source>
        <dbReference type="EMBL" id="CAB4186099.1"/>
    </source>
</evidence>
<dbReference type="EMBL" id="LR796910">
    <property type="protein sequence ID" value="CAB4174090.1"/>
    <property type="molecule type" value="Genomic_DNA"/>
</dbReference>
<evidence type="ECO:0000313" key="1">
    <source>
        <dbReference type="EMBL" id="CAB4148362.1"/>
    </source>
</evidence>
<dbReference type="EMBL" id="LR796496">
    <property type="protein sequence ID" value="CAB4148362.1"/>
    <property type="molecule type" value="Genomic_DNA"/>
</dbReference>
<dbReference type="EMBL" id="LR797496">
    <property type="protein sequence ID" value="CAB4219995.1"/>
    <property type="molecule type" value="Genomic_DNA"/>
</dbReference>
<dbReference type="EMBL" id="LR797456">
    <property type="protein sequence ID" value="CAB4217594.1"/>
    <property type="molecule type" value="Genomic_DNA"/>
</dbReference>
<evidence type="ECO:0000313" key="10">
    <source>
        <dbReference type="EMBL" id="CAB5231086.1"/>
    </source>
</evidence>
<reference evidence="8" key="1">
    <citation type="submission" date="2020-05" db="EMBL/GenBank/DDBJ databases">
        <authorList>
            <person name="Chiriac C."/>
            <person name="Salcher M."/>
            <person name="Ghai R."/>
            <person name="Kavagutti S V."/>
        </authorList>
    </citation>
    <scope>NUCLEOTIDE SEQUENCE</scope>
</reference>
<gene>
    <name evidence="4" type="ORF">UFOVP1036_55</name>
    <name evidence="5" type="ORF">UFOVP1132_12</name>
    <name evidence="6" type="ORF">UFOVP1190_89</name>
    <name evidence="7" type="ORF">UFOVP1248_39</name>
    <name evidence="8" type="ORF">UFOVP1493_48</name>
    <name evidence="10" type="ORF">UFOVP1584_18</name>
    <name evidence="9" type="ORF">UFOVP1635_47</name>
    <name evidence="1" type="ORF">UFOVP521_90</name>
    <name evidence="2" type="ORF">UFOVP856_62</name>
    <name evidence="3" type="ORF">UFOVP967_26</name>
</gene>
<dbReference type="EMBL" id="LR798432">
    <property type="protein sequence ID" value="CAB5231086.1"/>
    <property type="molecule type" value="Genomic_DNA"/>
</dbReference>
<dbReference type="EMBL" id="LR797088">
    <property type="protein sequence ID" value="CAB4186099.1"/>
    <property type="molecule type" value="Genomic_DNA"/>
</dbReference>
<sequence>MALTPRELLQKATFSSTASTGDIGNGTKSPLALEQADQFISIAIAPQALLSDIRVVRNSAPKWNESKLEFGARILRPGTQATRLTDGNRVVPTTSVVEMSTSLVRGEVPVSDEVWEDNVEGDGFRQRISNGVAERAGLDIEELFIKGDTSSGDAYLAQTNGFLALAAGTGTNTISAAANARDWQKTFRQMVLTLPDQFKRNKADMRFYMPTRLYEMYADALSTRTTALGDFFIESNRDIRYQDILLKPVAQWPITTASSVDSTKVLLTNRMNLIAGFQRQIRVETFRDPREGVTSYILTARVACAIEHVPATVLATGVIVTAV</sequence>
<evidence type="ECO:0000313" key="7">
    <source>
        <dbReference type="EMBL" id="CAB4192567.1"/>
    </source>
</evidence>
<dbReference type="SUPFAM" id="SSF56563">
    <property type="entry name" value="Major capsid protein gp5"/>
    <property type="match status" value="1"/>
</dbReference>
<organism evidence="8">
    <name type="scientific">uncultured Caudovirales phage</name>
    <dbReference type="NCBI Taxonomy" id="2100421"/>
    <lineage>
        <taxon>Viruses</taxon>
        <taxon>Duplodnaviria</taxon>
        <taxon>Heunggongvirae</taxon>
        <taxon>Uroviricota</taxon>
        <taxon>Caudoviricetes</taxon>
        <taxon>Peduoviridae</taxon>
        <taxon>Maltschvirus</taxon>
        <taxon>Maltschvirus maltsch</taxon>
    </lineage>
</organism>
<evidence type="ECO:0000313" key="8">
    <source>
        <dbReference type="EMBL" id="CAB4217594.1"/>
    </source>
</evidence>
<evidence type="ECO:0000313" key="2">
    <source>
        <dbReference type="EMBL" id="CAB4167833.1"/>
    </source>
</evidence>
<evidence type="ECO:0000313" key="4">
    <source>
        <dbReference type="EMBL" id="CAB4180578.1"/>
    </source>
</evidence>
<evidence type="ECO:0000313" key="9">
    <source>
        <dbReference type="EMBL" id="CAB4219995.1"/>
    </source>
</evidence>
<evidence type="ECO:0000313" key="6">
    <source>
        <dbReference type="EMBL" id="CAB4190680.1"/>
    </source>
</evidence>
<dbReference type="EMBL" id="LR797192">
    <property type="protein sequence ID" value="CAB4192567.1"/>
    <property type="molecule type" value="Genomic_DNA"/>
</dbReference>
<dbReference type="EMBL" id="LR796991">
    <property type="protein sequence ID" value="CAB4180578.1"/>
    <property type="molecule type" value="Genomic_DNA"/>
</dbReference>
<proteinExistence type="predicted"/>
<name>A0A6J5SS44_9CAUD</name>
<evidence type="ECO:0000313" key="3">
    <source>
        <dbReference type="EMBL" id="CAB4174090.1"/>
    </source>
</evidence>